<sequence length="646" mass="71642">MACLHDTRTPSPSFASLLIDGPIRRLDTDTPPGCTPEQELTPTQCVLRDMVRTEVTLPNEDSSSPLTHSVPQDPQEPEDRGGGAAAGLGDDRPCRALGEGRMQCQAGVGFLGGLFGCLKPVWAMIGKTYSTEHKQGEDPWEVPFEEIQDLQWVGSGAQGAVFLGKFHGEEVAVKKVRDIKETDIKHLRKLKHPNIITFKGVCTQAPCYCILMEFCAQGQLYEVLRAGRKVTPSLLVDWSMGIAGGMNYLHLHKIIHRDLKSPNMLITYDDLVKISDFGTSKELSDKSTKMSFAGTVAWMAPEVIRNEPVSEKVDIWSFGVVLWELLTGEIPYKDVDSSAIIWGVGSNSLHLPVPSSCPDGFKLLLRQCWNSKPRNRPSFRQILLHLDIASADVLSTPQETYFQSQAEWREEVRLHFEKIKSEGTCLQRLEEELITRRREELRHALDIREHYERKLQRANTLYVELNSLMLQLELKEKELLRPDILKSEVSKDSVLSPSTPTGCQKLPPSPGRGRRGKPRYRKAKDMVNLRAAVTPEPTPQNQPPPRDPHPLSSSSPDLLCTPLEAEARRGSQSAECSPVRSLPGPPSPDSPSGRAAGGRTARGGQHLTPAAMLYRAAVTRSQNVVLYDDSDCDSAELDHSLTATTS</sequence>
<dbReference type="InterPro" id="IPR051681">
    <property type="entry name" value="Ser/Thr_Kinases-Pseudokinases"/>
</dbReference>
<keyword evidence="9" id="KW-0547">Nucleotide-binding</keyword>
<accession>A0AAV3AMS4</accession>
<evidence type="ECO:0000256" key="1">
    <source>
        <dbReference type="ARBA" id="ARBA00004370"/>
    </source>
</evidence>
<evidence type="ECO:0000256" key="11">
    <source>
        <dbReference type="ARBA" id="ARBA00022840"/>
    </source>
</evidence>
<comment type="catalytic activity">
    <reaction evidence="13">
        <text>L-threonyl-[protein] + ATP = O-phospho-L-threonyl-[protein] + ADP + H(+)</text>
        <dbReference type="Rhea" id="RHEA:46608"/>
        <dbReference type="Rhea" id="RHEA-COMP:11060"/>
        <dbReference type="Rhea" id="RHEA-COMP:11605"/>
        <dbReference type="ChEBI" id="CHEBI:15378"/>
        <dbReference type="ChEBI" id="CHEBI:30013"/>
        <dbReference type="ChEBI" id="CHEBI:30616"/>
        <dbReference type="ChEBI" id="CHEBI:61977"/>
        <dbReference type="ChEBI" id="CHEBI:456216"/>
        <dbReference type="EC" id="2.7.11.25"/>
    </reaction>
</comment>
<proteinExistence type="inferred from homology"/>
<evidence type="ECO:0000256" key="5">
    <source>
        <dbReference type="ARBA" id="ARBA00022490"/>
    </source>
</evidence>
<keyword evidence="8" id="KW-0677">Repeat</keyword>
<feature type="compositionally biased region" description="Pro residues" evidence="16">
    <location>
        <begin position="536"/>
        <end position="545"/>
    </location>
</feature>
<comment type="subcellular location">
    <subcellularLocation>
        <location evidence="2">Cytoplasm</location>
    </subcellularLocation>
    <subcellularLocation>
        <location evidence="1">Membrane</location>
    </subcellularLocation>
</comment>
<keyword evidence="11" id="KW-0067">ATP-binding</keyword>
<evidence type="ECO:0000256" key="16">
    <source>
        <dbReference type="SAM" id="MobiDB-lite"/>
    </source>
</evidence>
<dbReference type="GO" id="GO:0004709">
    <property type="term" value="F:MAP kinase kinase kinase activity"/>
    <property type="evidence" value="ECO:0007669"/>
    <property type="project" value="UniProtKB-EC"/>
</dbReference>
<keyword evidence="19" id="KW-1185">Reference proteome</keyword>
<dbReference type="EC" id="2.7.11.25" evidence="4"/>
<comment type="function">
    <text evidence="15">May have a role in the JNK signaling pathway.</text>
</comment>
<feature type="compositionally biased region" description="Polar residues" evidence="16">
    <location>
        <begin position="493"/>
        <end position="502"/>
    </location>
</feature>
<dbReference type="InterPro" id="IPR000719">
    <property type="entry name" value="Prot_kinase_dom"/>
</dbReference>
<dbReference type="Gene3D" id="3.30.200.20">
    <property type="entry name" value="Phosphorylase Kinase, domain 1"/>
    <property type="match status" value="1"/>
</dbReference>
<evidence type="ECO:0000313" key="18">
    <source>
        <dbReference type="EMBL" id="DBA32731.1"/>
    </source>
</evidence>
<evidence type="ECO:0000256" key="7">
    <source>
        <dbReference type="ARBA" id="ARBA00022679"/>
    </source>
</evidence>
<dbReference type="PROSITE" id="PS00108">
    <property type="entry name" value="PROTEIN_KINASE_ST"/>
    <property type="match status" value="1"/>
</dbReference>
<feature type="region of interest" description="Disordered" evidence="16">
    <location>
        <begin position="57"/>
        <end position="90"/>
    </location>
</feature>
<evidence type="ECO:0000256" key="6">
    <source>
        <dbReference type="ARBA" id="ARBA00022527"/>
    </source>
</evidence>
<evidence type="ECO:0000256" key="10">
    <source>
        <dbReference type="ARBA" id="ARBA00022777"/>
    </source>
</evidence>
<feature type="compositionally biased region" description="Basic residues" evidence="16">
    <location>
        <begin position="512"/>
        <end position="522"/>
    </location>
</feature>
<comment type="caution">
    <text evidence="18">The sequence shown here is derived from an EMBL/GenBank/DDBJ whole genome shotgun (WGS) entry which is preliminary data.</text>
</comment>
<dbReference type="Proteomes" id="UP001181693">
    <property type="component" value="Unassembled WGS sequence"/>
</dbReference>
<keyword evidence="10" id="KW-0418">Kinase</keyword>
<evidence type="ECO:0000256" key="8">
    <source>
        <dbReference type="ARBA" id="ARBA00022737"/>
    </source>
</evidence>
<dbReference type="PROSITE" id="PS50011">
    <property type="entry name" value="PROTEIN_KINASE_DOM"/>
    <property type="match status" value="1"/>
</dbReference>
<dbReference type="PANTHER" id="PTHR44329:SF17">
    <property type="entry name" value="MITOGEN-ACTIVATED PROTEIN KINASE KINASE KINASE 12"/>
    <property type="match status" value="1"/>
</dbReference>
<feature type="region of interest" description="Disordered" evidence="16">
    <location>
        <begin position="489"/>
        <end position="607"/>
    </location>
</feature>
<dbReference type="InterPro" id="IPR008271">
    <property type="entry name" value="Ser/Thr_kinase_AS"/>
</dbReference>
<feature type="compositionally biased region" description="Polar residues" evidence="16">
    <location>
        <begin position="59"/>
        <end position="72"/>
    </location>
</feature>
<feature type="compositionally biased region" description="Low complexity" evidence="16">
    <location>
        <begin position="590"/>
        <end position="604"/>
    </location>
</feature>
<keyword evidence="7" id="KW-0808">Transferase</keyword>
<dbReference type="GO" id="GO:0016020">
    <property type="term" value="C:membrane"/>
    <property type="evidence" value="ECO:0007669"/>
    <property type="project" value="UniProtKB-SubCell"/>
</dbReference>
<keyword evidence="5" id="KW-0963">Cytoplasm</keyword>
<dbReference type="PRINTS" id="PR00109">
    <property type="entry name" value="TYRKINASE"/>
</dbReference>
<evidence type="ECO:0000256" key="9">
    <source>
        <dbReference type="ARBA" id="ARBA00022741"/>
    </source>
</evidence>
<dbReference type="PANTHER" id="PTHR44329">
    <property type="entry name" value="SERINE/THREONINE-PROTEIN KINASE TNNI3K-RELATED"/>
    <property type="match status" value="1"/>
</dbReference>
<evidence type="ECO:0000256" key="2">
    <source>
        <dbReference type="ARBA" id="ARBA00004496"/>
    </source>
</evidence>
<dbReference type="EMBL" id="DYDO01000001">
    <property type="protein sequence ID" value="DBA32731.1"/>
    <property type="molecule type" value="Genomic_DNA"/>
</dbReference>
<protein>
    <recommendedName>
        <fullName evidence="4">mitogen-activated protein kinase kinase kinase</fullName>
        <ecNumber evidence="4">2.7.11.25</ecNumber>
    </recommendedName>
</protein>
<evidence type="ECO:0000256" key="3">
    <source>
        <dbReference type="ARBA" id="ARBA00006529"/>
    </source>
</evidence>
<evidence type="ECO:0000259" key="17">
    <source>
        <dbReference type="PROSITE" id="PS50011"/>
    </source>
</evidence>
<name>A0AAV3AMS4_PYXAD</name>
<dbReference type="AlphaFoldDB" id="A0AAV3AMS4"/>
<dbReference type="FunFam" id="1.10.510.10:FF:000087">
    <property type="entry name" value="Mitogen-activated protein kinase kinase kinase 12"/>
    <property type="match status" value="1"/>
</dbReference>
<dbReference type="CDD" id="cd14059">
    <property type="entry name" value="STKc_MAP3K12_13"/>
    <property type="match status" value="1"/>
</dbReference>
<feature type="compositionally biased region" description="Low complexity" evidence="16">
    <location>
        <begin position="550"/>
        <end position="563"/>
    </location>
</feature>
<evidence type="ECO:0000256" key="12">
    <source>
        <dbReference type="ARBA" id="ARBA00023136"/>
    </source>
</evidence>
<dbReference type="SUPFAM" id="SSF56112">
    <property type="entry name" value="Protein kinase-like (PK-like)"/>
    <property type="match status" value="1"/>
</dbReference>
<dbReference type="GO" id="GO:0005737">
    <property type="term" value="C:cytoplasm"/>
    <property type="evidence" value="ECO:0007669"/>
    <property type="project" value="UniProtKB-SubCell"/>
</dbReference>
<dbReference type="InterPro" id="IPR001245">
    <property type="entry name" value="Ser-Thr/Tyr_kinase_cat_dom"/>
</dbReference>
<comment type="catalytic activity">
    <reaction evidence="14">
        <text>L-seryl-[protein] + ATP = O-phospho-L-seryl-[protein] + ADP + H(+)</text>
        <dbReference type="Rhea" id="RHEA:17989"/>
        <dbReference type="Rhea" id="RHEA-COMP:9863"/>
        <dbReference type="Rhea" id="RHEA-COMP:11604"/>
        <dbReference type="ChEBI" id="CHEBI:15378"/>
        <dbReference type="ChEBI" id="CHEBI:29999"/>
        <dbReference type="ChEBI" id="CHEBI:30616"/>
        <dbReference type="ChEBI" id="CHEBI:83421"/>
        <dbReference type="ChEBI" id="CHEBI:456216"/>
        <dbReference type="EC" id="2.7.11.25"/>
    </reaction>
</comment>
<dbReference type="FunFam" id="3.30.200.20:FF:000095">
    <property type="entry name" value="Mitogen-activated protein kinase kinase kinase 12"/>
    <property type="match status" value="1"/>
</dbReference>
<dbReference type="SMART" id="SM00220">
    <property type="entry name" value="S_TKc"/>
    <property type="match status" value="1"/>
</dbReference>
<organism evidence="18 19">
    <name type="scientific">Pyxicephalus adspersus</name>
    <name type="common">African bullfrog</name>
    <dbReference type="NCBI Taxonomy" id="30357"/>
    <lineage>
        <taxon>Eukaryota</taxon>
        <taxon>Metazoa</taxon>
        <taxon>Chordata</taxon>
        <taxon>Craniata</taxon>
        <taxon>Vertebrata</taxon>
        <taxon>Euteleostomi</taxon>
        <taxon>Amphibia</taxon>
        <taxon>Batrachia</taxon>
        <taxon>Anura</taxon>
        <taxon>Neobatrachia</taxon>
        <taxon>Ranoidea</taxon>
        <taxon>Pyxicephalidae</taxon>
        <taxon>Pyxicephalinae</taxon>
        <taxon>Pyxicephalus</taxon>
    </lineage>
</organism>
<evidence type="ECO:0000256" key="14">
    <source>
        <dbReference type="ARBA" id="ARBA00048329"/>
    </source>
</evidence>
<gene>
    <name evidence="18" type="ORF">GDO54_000500</name>
</gene>
<evidence type="ECO:0000256" key="13">
    <source>
        <dbReference type="ARBA" id="ARBA00047559"/>
    </source>
</evidence>
<dbReference type="Gene3D" id="1.10.510.10">
    <property type="entry name" value="Transferase(Phosphotransferase) domain 1"/>
    <property type="match status" value="1"/>
</dbReference>
<keyword evidence="12" id="KW-0472">Membrane</keyword>
<dbReference type="InterPro" id="IPR011009">
    <property type="entry name" value="Kinase-like_dom_sf"/>
</dbReference>
<evidence type="ECO:0000256" key="4">
    <source>
        <dbReference type="ARBA" id="ARBA00012406"/>
    </source>
</evidence>
<feature type="domain" description="Protein kinase" evidence="17">
    <location>
        <begin position="147"/>
        <end position="388"/>
    </location>
</feature>
<evidence type="ECO:0000256" key="15">
    <source>
        <dbReference type="ARBA" id="ARBA00055729"/>
    </source>
</evidence>
<evidence type="ECO:0000313" key="19">
    <source>
        <dbReference type="Proteomes" id="UP001181693"/>
    </source>
</evidence>
<dbReference type="GO" id="GO:0005524">
    <property type="term" value="F:ATP binding"/>
    <property type="evidence" value="ECO:0007669"/>
    <property type="project" value="UniProtKB-KW"/>
</dbReference>
<dbReference type="Pfam" id="PF07714">
    <property type="entry name" value="PK_Tyr_Ser-Thr"/>
    <property type="match status" value="1"/>
</dbReference>
<keyword evidence="6" id="KW-0723">Serine/threonine-protein kinase</keyword>
<reference evidence="18" key="1">
    <citation type="thesis" date="2020" institute="ProQuest LLC" country="789 East Eisenhower Parkway, Ann Arbor, MI, USA">
        <title>Comparative Genomics and Chromosome Evolution.</title>
        <authorList>
            <person name="Mudd A.B."/>
        </authorList>
    </citation>
    <scope>NUCLEOTIDE SEQUENCE</scope>
    <source>
        <strain evidence="18">1538</strain>
        <tissue evidence="18">Blood</tissue>
    </source>
</reference>
<comment type="similarity">
    <text evidence="3">Belongs to the protein kinase superfamily. STE Ser/Thr protein kinase family. MAP kinase kinase kinase subfamily.</text>
</comment>